<name>A0A0A2V5L1_PARBA</name>
<dbReference type="OrthoDB" id="10490565at2759"/>
<keyword evidence="3" id="KW-1185">Reference proteome</keyword>
<evidence type="ECO:0000313" key="3">
    <source>
        <dbReference type="Proteomes" id="UP000002059"/>
    </source>
</evidence>
<accession>A0A0A2V5L1</accession>
<protein>
    <submittedName>
        <fullName evidence="2">Uncharacterized protein</fullName>
    </submittedName>
</protein>
<reference evidence="2 3" key="1">
    <citation type="journal article" date="2011" name="PLoS Genet.">
        <title>Comparative genomic analysis of human fungal pathogens causing paracoccidioidomycosis.</title>
        <authorList>
            <person name="Desjardins C.A."/>
            <person name="Champion M.D."/>
            <person name="Holder J.W."/>
            <person name="Muszewska A."/>
            <person name="Goldberg J."/>
            <person name="Bailao A.M."/>
            <person name="Brigido M.M."/>
            <person name="Ferreira M.E."/>
            <person name="Garcia A.M."/>
            <person name="Grynberg M."/>
            <person name="Gujja S."/>
            <person name="Heiman D.I."/>
            <person name="Henn M.R."/>
            <person name="Kodira C.D."/>
            <person name="Leon-Narvaez H."/>
            <person name="Longo L.V."/>
            <person name="Ma L.J."/>
            <person name="Malavazi I."/>
            <person name="Matsuo A.L."/>
            <person name="Morais F.V."/>
            <person name="Pereira M."/>
            <person name="Rodriguez-Brito S."/>
            <person name="Sakthikumar S."/>
            <person name="Salem-Izacc S.M."/>
            <person name="Sykes S.M."/>
            <person name="Teixeira M.M."/>
            <person name="Vallejo M.C."/>
            <person name="Walter M.E."/>
            <person name="Yandava C."/>
            <person name="Young S."/>
            <person name="Zeng Q."/>
            <person name="Zucker J."/>
            <person name="Felipe M.S."/>
            <person name="Goldman G.H."/>
            <person name="Haas B.J."/>
            <person name="McEwen J.G."/>
            <person name="Nino-Vega G."/>
            <person name="Puccia R."/>
            <person name="San-Blas G."/>
            <person name="Soares C.M."/>
            <person name="Birren B.W."/>
            <person name="Cuomo C.A."/>
        </authorList>
    </citation>
    <scope>NUCLEOTIDE SEQUENCE [LARGE SCALE GENOMIC DNA]</scope>
    <source>
        <strain evidence="3">ATCC MYA-826 / Pb01</strain>
    </source>
</reference>
<dbReference type="GeneID" id="26970540"/>
<dbReference type="Proteomes" id="UP000002059">
    <property type="component" value="Partially assembled WGS sequence"/>
</dbReference>
<organism evidence="2 3">
    <name type="scientific">Paracoccidioides lutzii (strain ATCC MYA-826 / Pb01)</name>
    <name type="common">Paracoccidioides brasiliensis</name>
    <dbReference type="NCBI Taxonomy" id="502779"/>
    <lineage>
        <taxon>Eukaryota</taxon>
        <taxon>Fungi</taxon>
        <taxon>Dikarya</taxon>
        <taxon>Ascomycota</taxon>
        <taxon>Pezizomycotina</taxon>
        <taxon>Eurotiomycetes</taxon>
        <taxon>Eurotiomycetidae</taxon>
        <taxon>Onygenales</taxon>
        <taxon>Ajellomycetaceae</taxon>
        <taxon>Paracoccidioides</taxon>
    </lineage>
</organism>
<dbReference type="AlphaFoldDB" id="A0A0A2V5L1"/>
<evidence type="ECO:0000256" key="1">
    <source>
        <dbReference type="SAM" id="MobiDB-lite"/>
    </source>
</evidence>
<dbReference type="KEGG" id="pbl:PAAG_11599"/>
<dbReference type="RefSeq" id="XP_015703128.1">
    <property type="nucleotide sequence ID" value="XM_015847219.1"/>
</dbReference>
<gene>
    <name evidence="2" type="ORF">PAAG_11599</name>
</gene>
<dbReference type="VEuPathDB" id="FungiDB:PAAG_11599"/>
<sequence length="73" mass="8198">MREMTDLPKKGSTKPNFGRPLRNPVFFRGHSDAKGLGSLKRRADLNRKRGEIAYSLRTSGNRDDDARPLNVTG</sequence>
<feature type="region of interest" description="Disordered" evidence="1">
    <location>
        <begin position="1"/>
        <end position="23"/>
    </location>
</feature>
<dbReference type="EMBL" id="KN293998">
    <property type="protein sequence ID" value="KGQ01617.1"/>
    <property type="molecule type" value="Genomic_DNA"/>
</dbReference>
<evidence type="ECO:0000313" key="2">
    <source>
        <dbReference type="EMBL" id="KGQ01617.1"/>
    </source>
</evidence>
<dbReference type="HOGENOM" id="CLU_2705507_0_0_1"/>
<proteinExistence type="predicted"/>